<proteinExistence type="predicted"/>
<gene>
    <name evidence="1" type="ORF">M9H77_06488</name>
</gene>
<evidence type="ECO:0000313" key="2">
    <source>
        <dbReference type="Proteomes" id="UP001060085"/>
    </source>
</evidence>
<keyword evidence="2" id="KW-1185">Reference proteome</keyword>
<dbReference type="Proteomes" id="UP001060085">
    <property type="component" value="Linkage Group LG02"/>
</dbReference>
<dbReference type="EMBL" id="CM044702">
    <property type="protein sequence ID" value="KAI5675538.1"/>
    <property type="molecule type" value="Genomic_DNA"/>
</dbReference>
<comment type="caution">
    <text evidence="1">The sequence shown here is derived from an EMBL/GenBank/DDBJ whole genome shotgun (WGS) entry which is preliminary data.</text>
</comment>
<sequence>MTLTEKNFTVATTFTCNEQATTYRWVLQQIKHLYFFTSSMSNGQDEVEYQRKLEVLKTRWRSRSDSLHYLFNTWLNPFAHKFYRVWTSQVLCFGVEITNRVESEHPMLKLWLSTCHGDLDTVFLNIDFLIQGQIAEIKYTLEISKLKEKYDAKSNPIVKNLSNKISHLGLKKIMDELKKARQMVEEPGSNFLHYLGKSHGLPCACEFVNRCQYFISIQEEGVDIFWKKLEIGSDIPEEHNRDIESEMRDLTSLLQEISDSSKVLYIRYCLMILVSRCQTPQETAVTNRRWKTNFTKRDKSHWEYVSIAHRKIGKSSGSGSGFGSALGSGSNPSPHGRGRPPRSGRGRGRGRTSGRSSLSSVVNSDSPSVSFPFNNAFPWVVSNFLFGDENHWVEIRRRMGYDLRHRMNVYEQLFGSVEHVTKLIKKTN</sequence>
<evidence type="ECO:0000313" key="1">
    <source>
        <dbReference type="EMBL" id="KAI5675538.1"/>
    </source>
</evidence>
<organism evidence="1 2">
    <name type="scientific">Catharanthus roseus</name>
    <name type="common">Madagascar periwinkle</name>
    <name type="synonym">Vinca rosea</name>
    <dbReference type="NCBI Taxonomy" id="4058"/>
    <lineage>
        <taxon>Eukaryota</taxon>
        <taxon>Viridiplantae</taxon>
        <taxon>Streptophyta</taxon>
        <taxon>Embryophyta</taxon>
        <taxon>Tracheophyta</taxon>
        <taxon>Spermatophyta</taxon>
        <taxon>Magnoliopsida</taxon>
        <taxon>eudicotyledons</taxon>
        <taxon>Gunneridae</taxon>
        <taxon>Pentapetalae</taxon>
        <taxon>asterids</taxon>
        <taxon>lamiids</taxon>
        <taxon>Gentianales</taxon>
        <taxon>Apocynaceae</taxon>
        <taxon>Rauvolfioideae</taxon>
        <taxon>Vinceae</taxon>
        <taxon>Catharanthinae</taxon>
        <taxon>Catharanthus</taxon>
    </lineage>
</organism>
<name>A0ACC0BSN2_CATRO</name>
<reference evidence="2" key="1">
    <citation type="journal article" date="2023" name="Nat. Plants">
        <title>Single-cell RNA sequencing provides a high-resolution roadmap for understanding the multicellular compartmentation of specialized metabolism.</title>
        <authorList>
            <person name="Sun S."/>
            <person name="Shen X."/>
            <person name="Li Y."/>
            <person name="Li Y."/>
            <person name="Wang S."/>
            <person name="Li R."/>
            <person name="Zhang H."/>
            <person name="Shen G."/>
            <person name="Guo B."/>
            <person name="Wei J."/>
            <person name="Xu J."/>
            <person name="St-Pierre B."/>
            <person name="Chen S."/>
            <person name="Sun C."/>
        </authorList>
    </citation>
    <scope>NUCLEOTIDE SEQUENCE [LARGE SCALE GENOMIC DNA]</scope>
</reference>
<accession>A0ACC0BSN2</accession>
<protein>
    <submittedName>
        <fullName evidence="1">Uncharacterized protein</fullName>
    </submittedName>
</protein>